<evidence type="ECO:0000259" key="3">
    <source>
        <dbReference type="Pfam" id="PF07993"/>
    </source>
</evidence>
<keyword evidence="1" id="KW-0443">Lipid metabolism</keyword>
<comment type="function">
    <text evidence="1">Catalyzes the reduction of fatty acyl-CoA to fatty alcohols.</text>
</comment>
<dbReference type="Proteomes" id="UP001465755">
    <property type="component" value="Unassembled WGS sequence"/>
</dbReference>
<dbReference type="SUPFAM" id="SSF51735">
    <property type="entry name" value="NAD(P)-binding Rossmann-fold domains"/>
    <property type="match status" value="1"/>
</dbReference>
<comment type="catalytic activity">
    <reaction evidence="1">
        <text>a long-chain fatty acyl-CoA + 2 NADPH + 2 H(+) = a long-chain primary fatty alcohol + 2 NADP(+) + CoA</text>
        <dbReference type="Rhea" id="RHEA:52716"/>
        <dbReference type="ChEBI" id="CHEBI:15378"/>
        <dbReference type="ChEBI" id="CHEBI:57287"/>
        <dbReference type="ChEBI" id="CHEBI:57783"/>
        <dbReference type="ChEBI" id="CHEBI:58349"/>
        <dbReference type="ChEBI" id="CHEBI:77396"/>
        <dbReference type="ChEBI" id="CHEBI:83139"/>
        <dbReference type="EC" id="1.2.1.84"/>
    </reaction>
</comment>
<comment type="similarity">
    <text evidence="1">Belongs to the fatty acyl-CoA reductase family.</text>
</comment>
<dbReference type="Pfam" id="PF07993">
    <property type="entry name" value="NAD_binding_4"/>
    <property type="match status" value="1"/>
</dbReference>
<dbReference type="InterPro" id="IPR013120">
    <property type="entry name" value="FAR_NAD-bd"/>
</dbReference>
<keyword evidence="5" id="KW-1185">Reference proteome</keyword>
<reference evidence="4 5" key="1">
    <citation type="journal article" date="2024" name="Nat. Commun.">
        <title>Phylogenomics reveals the evolutionary origins of lichenization in chlorophyte algae.</title>
        <authorList>
            <person name="Puginier C."/>
            <person name="Libourel C."/>
            <person name="Otte J."/>
            <person name="Skaloud P."/>
            <person name="Haon M."/>
            <person name="Grisel S."/>
            <person name="Petersen M."/>
            <person name="Berrin J.G."/>
            <person name="Delaux P.M."/>
            <person name="Dal Grande F."/>
            <person name="Keller J."/>
        </authorList>
    </citation>
    <scope>NUCLEOTIDE SEQUENCE [LARGE SCALE GENOMIC DNA]</scope>
    <source>
        <strain evidence="4 5">SAG 2036</strain>
    </source>
</reference>
<dbReference type="GO" id="GO:0035336">
    <property type="term" value="P:long-chain fatty-acyl-CoA metabolic process"/>
    <property type="evidence" value="ECO:0007669"/>
    <property type="project" value="TreeGrafter"/>
</dbReference>
<comment type="caution">
    <text evidence="4">The sequence shown here is derived from an EMBL/GenBank/DDBJ whole genome shotgun (WGS) entry which is preliminary data.</text>
</comment>
<organism evidence="4 5">
    <name type="scientific">Symbiochloris irregularis</name>
    <dbReference type="NCBI Taxonomy" id="706552"/>
    <lineage>
        <taxon>Eukaryota</taxon>
        <taxon>Viridiplantae</taxon>
        <taxon>Chlorophyta</taxon>
        <taxon>core chlorophytes</taxon>
        <taxon>Trebouxiophyceae</taxon>
        <taxon>Trebouxiales</taxon>
        <taxon>Trebouxiaceae</taxon>
        <taxon>Symbiochloris</taxon>
    </lineage>
</organism>
<keyword evidence="1" id="KW-0521">NADP</keyword>
<proteinExistence type="inferred from homology"/>
<keyword evidence="1" id="KW-0444">Lipid biosynthesis</keyword>
<dbReference type="Gene3D" id="3.40.50.720">
    <property type="entry name" value="NAD(P)-binding Rossmann-like Domain"/>
    <property type="match status" value="1"/>
</dbReference>
<feature type="region of interest" description="Disordered" evidence="2">
    <location>
        <begin position="1"/>
        <end position="26"/>
    </location>
</feature>
<dbReference type="InterPro" id="IPR026055">
    <property type="entry name" value="FAR"/>
</dbReference>
<dbReference type="EC" id="1.2.1.84" evidence="1"/>
<accession>A0AAW1PRJ3</accession>
<dbReference type="InterPro" id="IPR036291">
    <property type="entry name" value="NAD(P)-bd_dom_sf"/>
</dbReference>
<dbReference type="GO" id="GO:0102965">
    <property type="term" value="F:alcohol-forming long-chain fatty acyl-CoA reductase activity"/>
    <property type="evidence" value="ECO:0007669"/>
    <property type="project" value="UniProtKB-EC"/>
</dbReference>
<evidence type="ECO:0000313" key="4">
    <source>
        <dbReference type="EMBL" id="KAK9811066.1"/>
    </source>
</evidence>
<evidence type="ECO:0000256" key="2">
    <source>
        <dbReference type="SAM" id="MobiDB-lite"/>
    </source>
</evidence>
<feature type="compositionally biased region" description="Polar residues" evidence="2">
    <location>
        <begin position="1"/>
        <end position="21"/>
    </location>
</feature>
<sequence length="559" mass="61756">MSSTASDTLTDTPLSGYSTPEDTPRVGDYLKLESSESIKANAHTGTVNARIWLKYEDEKTQVFSGPHRPLAQHKIEQQFTVGSELNHTTVLLTGATGYVGSLLLELILRIAPDVRKIYLLIRDKKGVRAQDRLKELISGPVFQYQNPDLILPKLEVVPADMTEPGCGLSQTESSTICRSVNYVIHCAAAIRFDMKVQDILKQTYAPTENLLKLAAAAPKMRCFCFISTAFVNANLPKGTVVEEKIYPLVTTSPLEGPVIGRHLLDLSPEEADAEADNLMALNGLQNTYFLAKNLTERMVAAYDGRPHRVCILRPSIIGSVARAPCPGFIGNSSGFTAAILGAAAGIVAFVQHDPNSVVTIVPGDMVASVTLLAMTAHGYAAERGFAPPCNNIVHACTSDTNPVTSHKLHVMCCTYLNEDPPKGGTLAQEFRVDWVTNPVLFWVRCLMHSILVGLTALMLRWQGKPRLAKRLSFAWEKWRELASSRFDFNIIFQTTAVRILQQQLGPEEEGPLRVSWTAEQDSWLRYLRTYVAGTKHLYRGEIPTVFDTQDYRPQAVAEK</sequence>
<name>A0AAW1PRJ3_9CHLO</name>
<protein>
    <recommendedName>
        <fullName evidence="1">Fatty acyl-CoA reductase</fullName>
        <ecNumber evidence="1">1.2.1.84</ecNumber>
    </recommendedName>
</protein>
<dbReference type="EMBL" id="JALJOQ010000012">
    <property type="protein sequence ID" value="KAK9811066.1"/>
    <property type="molecule type" value="Genomic_DNA"/>
</dbReference>
<evidence type="ECO:0000256" key="1">
    <source>
        <dbReference type="RuleBase" id="RU363097"/>
    </source>
</evidence>
<dbReference type="GO" id="GO:0080019">
    <property type="term" value="F:alcohol-forming very long-chain fatty acyl-CoA reductase activity"/>
    <property type="evidence" value="ECO:0007669"/>
    <property type="project" value="InterPro"/>
</dbReference>
<keyword evidence="1" id="KW-0560">Oxidoreductase</keyword>
<gene>
    <name evidence="4" type="ORF">WJX73_010679</name>
</gene>
<evidence type="ECO:0000313" key="5">
    <source>
        <dbReference type="Proteomes" id="UP001465755"/>
    </source>
</evidence>
<feature type="domain" description="Thioester reductase (TE)" evidence="3">
    <location>
        <begin position="92"/>
        <end position="369"/>
    </location>
</feature>
<dbReference type="PANTHER" id="PTHR11011:SF45">
    <property type="entry name" value="FATTY ACYL-COA REDUCTASE CG8306-RELATED"/>
    <property type="match status" value="1"/>
</dbReference>
<dbReference type="PANTHER" id="PTHR11011">
    <property type="entry name" value="MALE STERILITY PROTEIN 2-RELATED"/>
    <property type="match status" value="1"/>
</dbReference>
<dbReference type="AlphaFoldDB" id="A0AAW1PRJ3"/>